<organism evidence="2 3">
    <name type="scientific">Gracilariopsis chorda</name>
    <dbReference type="NCBI Taxonomy" id="448386"/>
    <lineage>
        <taxon>Eukaryota</taxon>
        <taxon>Rhodophyta</taxon>
        <taxon>Florideophyceae</taxon>
        <taxon>Rhodymeniophycidae</taxon>
        <taxon>Gracilariales</taxon>
        <taxon>Gracilariaceae</taxon>
        <taxon>Gracilariopsis</taxon>
    </lineage>
</organism>
<feature type="compositionally biased region" description="Basic and acidic residues" evidence="1">
    <location>
        <begin position="18"/>
        <end position="27"/>
    </location>
</feature>
<name>A0A2V3INZ2_9FLOR</name>
<sequence length="95" mass="10649">MEAIRDVYSSSDSSDEGEMLKNEDEVFRSSTPLHESPPPTDLLSRKRSLKPDSNDGSKKKSRTKPAVDLPPLRLHYMQSEQAHPKPQTTNSAKRG</sequence>
<evidence type="ECO:0000313" key="2">
    <source>
        <dbReference type="EMBL" id="PXF43805.1"/>
    </source>
</evidence>
<dbReference type="Proteomes" id="UP000247409">
    <property type="component" value="Unassembled WGS sequence"/>
</dbReference>
<reference evidence="2 3" key="1">
    <citation type="journal article" date="2018" name="Mol. Biol. Evol.">
        <title>Analysis of the draft genome of the red seaweed Gracilariopsis chorda provides insights into genome size evolution in Rhodophyta.</title>
        <authorList>
            <person name="Lee J."/>
            <person name="Yang E.C."/>
            <person name="Graf L."/>
            <person name="Yang J.H."/>
            <person name="Qiu H."/>
            <person name="Zel Zion U."/>
            <person name="Chan C.X."/>
            <person name="Stephens T.G."/>
            <person name="Weber A.P.M."/>
            <person name="Boo G.H."/>
            <person name="Boo S.M."/>
            <person name="Kim K.M."/>
            <person name="Shin Y."/>
            <person name="Jung M."/>
            <person name="Lee S.J."/>
            <person name="Yim H.S."/>
            <person name="Lee J.H."/>
            <person name="Bhattacharya D."/>
            <person name="Yoon H.S."/>
        </authorList>
    </citation>
    <scope>NUCLEOTIDE SEQUENCE [LARGE SCALE GENOMIC DNA]</scope>
    <source>
        <strain evidence="2 3">SKKU-2015</strain>
        <tissue evidence="2">Whole body</tissue>
    </source>
</reference>
<dbReference type="EMBL" id="NBIV01000110">
    <property type="protein sequence ID" value="PXF43805.1"/>
    <property type="molecule type" value="Genomic_DNA"/>
</dbReference>
<feature type="region of interest" description="Disordered" evidence="1">
    <location>
        <begin position="1"/>
        <end position="95"/>
    </location>
</feature>
<feature type="compositionally biased region" description="Basic and acidic residues" evidence="1">
    <location>
        <begin position="49"/>
        <end position="58"/>
    </location>
</feature>
<feature type="compositionally biased region" description="Polar residues" evidence="1">
    <location>
        <begin position="78"/>
        <end position="95"/>
    </location>
</feature>
<comment type="caution">
    <text evidence="2">The sequence shown here is derived from an EMBL/GenBank/DDBJ whole genome shotgun (WGS) entry which is preliminary data.</text>
</comment>
<evidence type="ECO:0000313" key="3">
    <source>
        <dbReference type="Proteomes" id="UP000247409"/>
    </source>
</evidence>
<accession>A0A2V3INZ2</accession>
<gene>
    <name evidence="2" type="ORF">BWQ96_06426</name>
</gene>
<dbReference type="AlphaFoldDB" id="A0A2V3INZ2"/>
<evidence type="ECO:0000256" key="1">
    <source>
        <dbReference type="SAM" id="MobiDB-lite"/>
    </source>
</evidence>
<protein>
    <submittedName>
        <fullName evidence="2">Uncharacterized protein</fullName>
    </submittedName>
</protein>
<keyword evidence="3" id="KW-1185">Reference proteome</keyword>
<proteinExistence type="predicted"/>